<dbReference type="InterPro" id="IPR006067">
    <property type="entry name" value="NO2/SO3_Rdtase_4Fe4S_dom"/>
</dbReference>
<proteinExistence type="predicted"/>
<keyword evidence="1" id="KW-0479">Metal-binding</keyword>
<dbReference type="Proteomes" id="UP001174205">
    <property type="component" value="Unassembled WGS sequence"/>
</dbReference>
<evidence type="ECO:0000313" key="5">
    <source>
        <dbReference type="EMBL" id="MDN4605347.1"/>
    </source>
</evidence>
<evidence type="ECO:0000259" key="4">
    <source>
        <dbReference type="Pfam" id="PF01077"/>
    </source>
</evidence>
<evidence type="ECO:0000256" key="3">
    <source>
        <dbReference type="ARBA" id="ARBA00023014"/>
    </source>
</evidence>
<evidence type="ECO:0000313" key="6">
    <source>
        <dbReference type="Proteomes" id="UP001174205"/>
    </source>
</evidence>
<dbReference type="RefSeq" id="WP_024631547.1">
    <property type="nucleotide sequence ID" value="NZ_JAROCD010000021.1"/>
</dbReference>
<dbReference type="SUPFAM" id="SSF56014">
    <property type="entry name" value="Nitrite and sulphite reductase 4Fe-4S domain-like"/>
    <property type="match status" value="1"/>
</dbReference>
<name>A0ABT8JK66_9BACL</name>
<gene>
    <name evidence="5" type="ORF">P5G61_29250</name>
</gene>
<evidence type="ECO:0000256" key="1">
    <source>
        <dbReference type="ARBA" id="ARBA00022723"/>
    </source>
</evidence>
<dbReference type="InterPro" id="IPR045854">
    <property type="entry name" value="NO2/SO3_Rdtase_4Fe4S_sf"/>
</dbReference>
<keyword evidence="3" id="KW-0411">Iron-sulfur</keyword>
<evidence type="ECO:0000256" key="2">
    <source>
        <dbReference type="ARBA" id="ARBA00023004"/>
    </source>
</evidence>
<organism evidence="5 6">
    <name type="scientific">Paenibacillus vandeheii</name>
    <dbReference type="NCBI Taxonomy" id="3035917"/>
    <lineage>
        <taxon>Bacteria</taxon>
        <taxon>Bacillati</taxon>
        <taxon>Bacillota</taxon>
        <taxon>Bacilli</taxon>
        <taxon>Bacillales</taxon>
        <taxon>Paenibacillaceae</taxon>
        <taxon>Paenibacillus</taxon>
    </lineage>
</organism>
<dbReference type="Pfam" id="PF01077">
    <property type="entry name" value="NIR_SIR"/>
    <property type="match status" value="1"/>
</dbReference>
<accession>A0ABT8JK66</accession>
<dbReference type="EMBL" id="JAROCD010000021">
    <property type="protein sequence ID" value="MDN4605347.1"/>
    <property type="molecule type" value="Genomic_DNA"/>
</dbReference>
<comment type="caution">
    <text evidence="5">The sequence shown here is derived from an EMBL/GenBank/DDBJ whole genome shotgun (WGS) entry which is preliminary data.</text>
</comment>
<keyword evidence="2" id="KW-0408">Iron</keyword>
<keyword evidence="6" id="KW-1185">Reference proteome</keyword>
<sequence>MNNERLMIAVSPPVQVGGSLFTAVQLSAISKLVGPEQKTEMTPFKQFYIEISAESEGVVTDNLRSIGLEVNPAGYATKALIACNFCRGAEESGIDIALKLNQAIAGILTPTPLKVGYAGCALGTSEPLLRDIGIVKMKDKFDMYIGGDPKGIKASLAELFLAGLTEAEVTQTVMKIIDYYKIHAKGKEKFSKFLKRITAEELKRVL</sequence>
<reference evidence="5" key="1">
    <citation type="submission" date="2023-03" db="EMBL/GenBank/DDBJ databases">
        <title>MT1 and MT2 Draft Genomes of Novel Species.</title>
        <authorList>
            <person name="Venkateswaran K."/>
        </authorList>
    </citation>
    <scope>NUCLEOTIDE SEQUENCE</scope>
    <source>
        <strain evidence="5">F6_3S_P_1C</strain>
    </source>
</reference>
<protein>
    <submittedName>
        <fullName evidence="5">Nitrite reductase</fullName>
    </submittedName>
</protein>
<feature type="domain" description="Nitrite/sulphite reductase 4Fe-4S" evidence="4">
    <location>
        <begin position="103"/>
        <end position="205"/>
    </location>
</feature>
<dbReference type="Gene3D" id="3.30.413.10">
    <property type="entry name" value="Sulfite Reductase Hemoprotein, domain 1"/>
    <property type="match status" value="1"/>
</dbReference>